<reference evidence="1" key="2">
    <citation type="submission" date="2021-04" db="EMBL/GenBank/DDBJ databases">
        <authorList>
            <person name="Gilroy R."/>
        </authorList>
    </citation>
    <scope>NUCLEOTIDE SEQUENCE</scope>
    <source>
        <strain evidence="1">811</strain>
    </source>
</reference>
<comment type="caution">
    <text evidence="1">The sequence shown here is derived from an EMBL/GenBank/DDBJ whole genome shotgun (WGS) entry which is preliminary data.</text>
</comment>
<organism evidence="1 2">
    <name type="scientific">Candidatus Borkfalkia faecipullorum</name>
    <dbReference type="NCBI Taxonomy" id="2838510"/>
    <lineage>
        <taxon>Bacteria</taxon>
        <taxon>Bacillati</taxon>
        <taxon>Bacillota</taxon>
        <taxon>Clostridia</taxon>
        <taxon>Christensenellales</taxon>
        <taxon>Christensenellaceae</taxon>
        <taxon>Candidatus Borkfalkia</taxon>
    </lineage>
</organism>
<sequence length="384" mass="44185">MKKFDVNGYQISFWNYVATHLQGEEMVDLMKNMGCNLYMSPEHKIAEGLPNMHKVLRRCEQLEMPCIVYDHRVTLRVLLDKGEGEYIANLKAAYADYKDYPAALYCFVWDEPNSDEEYAGVIRACELMRAETGLRPFVSLNHVGMLAEKDADRVLRLAAEGIRPDVLLYNCYSQCMEEECDRRQGLENYYHNLQKFIEAGKKYNLPVWQSLLLTGHLCLANPTQKQLRWQLNVGAAHGVTGFFWFHPLELGYSPDACGHAIDCRGNKTPKYDMAAYESFRFMEDVASKLQGYVHEKTYHFHTNEGEFERFYADRDELIAQVYTEYNRPAVIGKFVGKTDPSRRAVMLVNASQENICHARITFGGEKPFTDDVYLSAGSAKIYEL</sequence>
<gene>
    <name evidence="1" type="ORF">H9741_06580</name>
</gene>
<dbReference type="AlphaFoldDB" id="A0A9D1V8U5"/>
<dbReference type="InterPro" id="IPR017853">
    <property type="entry name" value="GH"/>
</dbReference>
<dbReference type="SUPFAM" id="SSF51445">
    <property type="entry name" value="(Trans)glycosidases"/>
    <property type="match status" value="1"/>
</dbReference>
<accession>A0A9D1V8U5</accession>
<dbReference type="EMBL" id="DXFX01000082">
    <property type="protein sequence ID" value="HIX08116.1"/>
    <property type="molecule type" value="Genomic_DNA"/>
</dbReference>
<evidence type="ECO:0000313" key="2">
    <source>
        <dbReference type="Proteomes" id="UP000824204"/>
    </source>
</evidence>
<name>A0A9D1V8U5_9FIRM</name>
<reference evidence="1" key="1">
    <citation type="journal article" date="2021" name="PeerJ">
        <title>Extensive microbial diversity within the chicken gut microbiome revealed by metagenomics and culture.</title>
        <authorList>
            <person name="Gilroy R."/>
            <person name="Ravi A."/>
            <person name="Getino M."/>
            <person name="Pursley I."/>
            <person name="Horton D.L."/>
            <person name="Alikhan N.F."/>
            <person name="Baker D."/>
            <person name="Gharbi K."/>
            <person name="Hall N."/>
            <person name="Watson M."/>
            <person name="Adriaenssens E.M."/>
            <person name="Foster-Nyarko E."/>
            <person name="Jarju S."/>
            <person name="Secka A."/>
            <person name="Antonio M."/>
            <person name="Oren A."/>
            <person name="Chaudhuri R.R."/>
            <person name="La Ragione R."/>
            <person name="Hildebrand F."/>
            <person name="Pallen M.J."/>
        </authorList>
    </citation>
    <scope>NUCLEOTIDE SEQUENCE</scope>
    <source>
        <strain evidence="1">811</strain>
    </source>
</reference>
<protein>
    <recommendedName>
        <fullName evidence="3">Glycoside hydrolase family 42 N-terminal domain-containing protein</fullName>
    </recommendedName>
</protein>
<evidence type="ECO:0008006" key="3">
    <source>
        <dbReference type="Google" id="ProtNLM"/>
    </source>
</evidence>
<proteinExistence type="predicted"/>
<evidence type="ECO:0000313" key="1">
    <source>
        <dbReference type="EMBL" id="HIX08116.1"/>
    </source>
</evidence>
<dbReference type="Proteomes" id="UP000824204">
    <property type="component" value="Unassembled WGS sequence"/>
</dbReference>